<name>A0A2S4ZYX5_9SPHI</name>
<dbReference type="InterPro" id="IPR001434">
    <property type="entry name" value="OmcB-like_DUF11"/>
</dbReference>
<dbReference type="SUPFAM" id="SSF48726">
    <property type="entry name" value="Immunoglobulin"/>
    <property type="match status" value="1"/>
</dbReference>
<accession>A0A2S4ZYX5</accession>
<dbReference type="Gene3D" id="2.60.40.1170">
    <property type="entry name" value="Mu homology domain, subdomain B"/>
    <property type="match status" value="1"/>
</dbReference>
<dbReference type="NCBIfam" id="TIGR04131">
    <property type="entry name" value="Bac_Flav_CTERM"/>
    <property type="match status" value="1"/>
</dbReference>
<dbReference type="Gene3D" id="2.60.40.2810">
    <property type="match status" value="2"/>
</dbReference>
<keyword evidence="3" id="KW-1185">Reference proteome</keyword>
<dbReference type="InterPro" id="IPR047589">
    <property type="entry name" value="DUF11_rpt"/>
</dbReference>
<reference evidence="2 3" key="1">
    <citation type="submission" date="2018-01" db="EMBL/GenBank/DDBJ databases">
        <authorList>
            <person name="Gaut B.S."/>
            <person name="Morton B.R."/>
            <person name="Clegg M.T."/>
            <person name="Duvall M.R."/>
        </authorList>
    </citation>
    <scope>NUCLEOTIDE SEQUENCE [LARGE SCALE GENOMIC DNA]</scope>
    <source>
        <strain evidence="2 3">HR-AV</strain>
    </source>
</reference>
<evidence type="ECO:0000313" key="3">
    <source>
        <dbReference type="Proteomes" id="UP000236893"/>
    </source>
</evidence>
<comment type="caution">
    <text evidence="2">The sequence shown here is derived from an EMBL/GenBank/DDBJ whole genome shotgun (WGS) entry which is preliminary data.</text>
</comment>
<dbReference type="Proteomes" id="UP000236893">
    <property type="component" value="Unassembled WGS sequence"/>
</dbReference>
<dbReference type="EMBL" id="PQVF01000010">
    <property type="protein sequence ID" value="POY35531.1"/>
    <property type="molecule type" value="Genomic_DNA"/>
</dbReference>
<dbReference type="Pfam" id="PF17963">
    <property type="entry name" value="Big_9"/>
    <property type="match status" value="2"/>
</dbReference>
<dbReference type="Pfam" id="PF01345">
    <property type="entry name" value="DUF11"/>
    <property type="match status" value="1"/>
</dbReference>
<evidence type="ECO:0000259" key="1">
    <source>
        <dbReference type="Pfam" id="PF01345"/>
    </source>
</evidence>
<dbReference type="InterPro" id="IPR026341">
    <property type="entry name" value="T9SS_type_B"/>
</dbReference>
<gene>
    <name evidence="2" type="ORF">C3K47_14125</name>
</gene>
<feature type="domain" description="DUF11" evidence="1">
    <location>
        <begin position="310"/>
        <end position="423"/>
    </location>
</feature>
<organism evidence="2 3">
    <name type="scientific">Solitalea longa</name>
    <dbReference type="NCBI Taxonomy" id="2079460"/>
    <lineage>
        <taxon>Bacteria</taxon>
        <taxon>Pseudomonadati</taxon>
        <taxon>Bacteroidota</taxon>
        <taxon>Sphingobacteriia</taxon>
        <taxon>Sphingobacteriales</taxon>
        <taxon>Sphingobacteriaceae</taxon>
        <taxon>Solitalea</taxon>
    </lineage>
</organism>
<evidence type="ECO:0000313" key="2">
    <source>
        <dbReference type="EMBL" id="POY35531.1"/>
    </source>
</evidence>
<dbReference type="InterPro" id="IPR036179">
    <property type="entry name" value="Ig-like_dom_sf"/>
</dbReference>
<protein>
    <recommendedName>
        <fullName evidence="1">DUF11 domain-containing protein</fullName>
    </recommendedName>
</protein>
<sequence>MDATGAISGMALGTSYTVTADNGSCSSVASASFSNAAMLTVPTVSFTHTKDATCSSGNDGKATLTITGGSSLTVSWTKDGGPIVAPNLNALSAGVYQVTVSSACGSITRSITINTINRTPLASNDSFTGTSGVVVNGSVISNDSDPDGDALTYTVQANSNSGTLVMQTNGTFAYTPVAGFSGTVIYNYTASDPCGASATASLTIVINPPAVNRAPVAVNDNYTTNEGVALIVQAPGIMVNDTDLDGNALTAQLVSTTTNGTLVLNANGSFTYTPNAGFYGNDSFTYKVYDGSLSSNVATVAITVNRIITDLAVTKVSQGVNVKRNEVFEYQIVAENKGTHDATGVKVVDVFPSQLELVEVVTNIESVSFNQSNKTLTWNVGNLSVGSSQTLIFRARSTKGGTVQNSALIVGNQYDPIQVNNFAIDKRLIFGFMIPNVFTPNGDGVNDFFVIDGITDSENSLFIYNRWGNEVYHSLNYKNDWNGSELPSGTYYYVLKVKDKVGSKESLAGYVEILR</sequence>
<dbReference type="Pfam" id="PF13585">
    <property type="entry name" value="CHU_C"/>
    <property type="match status" value="1"/>
</dbReference>
<proteinExistence type="predicted"/>
<dbReference type="AlphaFoldDB" id="A0A2S4ZYX5"/>
<dbReference type="NCBIfam" id="NF012211">
    <property type="entry name" value="tand_rpt_95"/>
    <property type="match status" value="2"/>
</dbReference>
<dbReference type="NCBIfam" id="TIGR01451">
    <property type="entry name" value="B_ant_repeat"/>
    <property type="match status" value="1"/>
</dbReference>